<evidence type="ECO:0000256" key="5">
    <source>
        <dbReference type="ARBA" id="ARBA00023027"/>
    </source>
</evidence>
<dbReference type="GO" id="GO:0003952">
    <property type="term" value="F:NAD+ synthase (glutamine-hydrolyzing) activity"/>
    <property type="evidence" value="ECO:0007669"/>
    <property type="project" value="InterPro"/>
</dbReference>
<dbReference type="GO" id="GO:0004359">
    <property type="term" value="F:glutaminase activity"/>
    <property type="evidence" value="ECO:0007669"/>
    <property type="project" value="InterPro"/>
</dbReference>
<gene>
    <name evidence="7" type="ORF">S06H3_35138</name>
</gene>
<keyword evidence="3" id="KW-0547">Nucleotide-binding</keyword>
<comment type="pathway">
    <text evidence="1">Cofactor biosynthesis; NAD(+) biosynthesis.</text>
</comment>
<keyword evidence="2" id="KW-0436">Ligase</keyword>
<evidence type="ECO:0000313" key="7">
    <source>
        <dbReference type="EMBL" id="GAI20646.1"/>
    </source>
</evidence>
<dbReference type="AlphaFoldDB" id="X1MRI2"/>
<keyword evidence="4" id="KW-0067">ATP-binding</keyword>
<evidence type="ECO:0000259" key="6">
    <source>
        <dbReference type="Pfam" id="PF02540"/>
    </source>
</evidence>
<dbReference type="GO" id="GO:0005524">
    <property type="term" value="F:ATP binding"/>
    <property type="evidence" value="ECO:0007669"/>
    <property type="project" value="UniProtKB-KW"/>
</dbReference>
<dbReference type="InterPro" id="IPR022310">
    <property type="entry name" value="NAD/GMP_synthase"/>
</dbReference>
<dbReference type="UniPathway" id="UPA00253"/>
<feature type="domain" description="NAD/GMP synthase" evidence="6">
    <location>
        <begin position="13"/>
        <end position="167"/>
    </location>
</feature>
<dbReference type="GO" id="GO:0005737">
    <property type="term" value="C:cytoplasm"/>
    <property type="evidence" value="ECO:0007669"/>
    <property type="project" value="InterPro"/>
</dbReference>
<organism evidence="7">
    <name type="scientific">marine sediment metagenome</name>
    <dbReference type="NCBI Taxonomy" id="412755"/>
    <lineage>
        <taxon>unclassified sequences</taxon>
        <taxon>metagenomes</taxon>
        <taxon>ecological metagenomes</taxon>
    </lineage>
</organism>
<dbReference type="InterPro" id="IPR003694">
    <property type="entry name" value="NAD_synthase"/>
</dbReference>
<dbReference type="PANTHER" id="PTHR23090">
    <property type="entry name" value="NH 3 /GLUTAMINE-DEPENDENT NAD + SYNTHETASE"/>
    <property type="match status" value="1"/>
</dbReference>
<proteinExistence type="predicted"/>
<dbReference type="SUPFAM" id="SSF52402">
    <property type="entry name" value="Adenine nucleotide alpha hydrolases-like"/>
    <property type="match status" value="1"/>
</dbReference>
<dbReference type="NCBIfam" id="TIGR00552">
    <property type="entry name" value="nadE"/>
    <property type="match status" value="1"/>
</dbReference>
<dbReference type="Pfam" id="PF02540">
    <property type="entry name" value="NAD_synthase"/>
    <property type="match status" value="1"/>
</dbReference>
<dbReference type="Gene3D" id="3.40.50.620">
    <property type="entry name" value="HUPs"/>
    <property type="match status" value="1"/>
</dbReference>
<evidence type="ECO:0000256" key="2">
    <source>
        <dbReference type="ARBA" id="ARBA00022598"/>
    </source>
</evidence>
<protein>
    <recommendedName>
        <fullName evidence="6">NAD/GMP synthase domain-containing protein</fullName>
    </recommendedName>
</protein>
<evidence type="ECO:0000256" key="3">
    <source>
        <dbReference type="ARBA" id="ARBA00022741"/>
    </source>
</evidence>
<dbReference type="CDD" id="cd00553">
    <property type="entry name" value="NAD_synthase"/>
    <property type="match status" value="1"/>
</dbReference>
<dbReference type="EMBL" id="BARV01021172">
    <property type="protein sequence ID" value="GAI20646.1"/>
    <property type="molecule type" value="Genomic_DNA"/>
</dbReference>
<comment type="caution">
    <text evidence="7">The sequence shown here is derived from an EMBL/GenBank/DDBJ whole genome shotgun (WGS) entry which is preliminary data.</text>
</comment>
<dbReference type="GO" id="GO:0009435">
    <property type="term" value="P:NAD+ biosynthetic process"/>
    <property type="evidence" value="ECO:0007669"/>
    <property type="project" value="UniProtKB-UniPathway"/>
</dbReference>
<reference evidence="7" key="1">
    <citation type="journal article" date="2014" name="Front. Microbiol.">
        <title>High frequency of phylogenetically diverse reductive dehalogenase-homologous genes in deep subseafloor sedimentary metagenomes.</title>
        <authorList>
            <person name="Kawai M."/>
            <person name="Futagami T."/>
            <person name="Toyoda A."/>
            <person name="Takaki Y."/>
            <person name="Nishi S."/>
            <person name="Hori S."/>
            <person name="Arai W."/>
            <person name="Tsubouchi T."/>
            <person name="Morono Y."/>
            <person name="Uchiyama I."/>
            <person name="Ito T."/>
            <person name="Fujiyama A."/>
            <person name="Inagaki F."/>
            <person name="Takami H."/>
        </authorList>
    </citation>
    <scope>NUCLEOTIDE SEQUENCE</scope>
    <source>
        <strain evidence="7">Expedition CK06-06</strain>
    </source>
</reference>
<accession>X1MRI2</accession>
<feature type="non-terminal residue" evidence="7">
    <location>
        <position position="167"/>
    </location>
</feature>
<dbReference type="PANTHER" id="PTHR23090:SF9">
    <property type="entry name" value="GLUTAMINE-DEPENDENT NAD(+) SYNTHETASE"/>
    <property type="match status" value="1"/>
</dbReference>
<evidence type="ECO:0000256" key="4">
    <source>
        <dbReference type="ARBA" id="ARBA00022840"/>
    </source>
</evidence>
<name>X1MRI2_9ZZZZ</name>
<keyword evidence="5" id="KW-0520">NAD</keyword>
<dbReference type="InterPro" id="IPR014729">
    <property type="entry name" value="Rossmann-like_a/b/a_fold"/>
</dbReference>
<sequence length="167" mass="18284">MEDLRIDTKKLKEKIVEFIREQVKGAKLSKVVVGVSGGLDSSTIAYLAKEALGAENVYGIVLPYETSNKEDVEDAKGIIETLGINLIEIEIAPAVDSLLTSLKDTDKIRKGNIMARIRMIALYNQAAKYKALVLGTSNKTELLLGYFTKYGDGGVDIEPLGDLYKTQ</sequence>
<evidence type="ECO:0000256" key="1">
    <source>
        <dbReference type="ARBA" id="ARBA00004790"/>
    </source>
</evidence>